<dbReference type="AlphaFoldDB" id="X1LNS0"/>
<dbReference type="InterPro" id="IPR018551">
    <property type="entry name" value="DUF2007"/>
</dbReference>
<accession>X1LNS0</accession>
<gene>
    <name evidence="2" type="ORF">S06H3_29385</name>
</gene>
<feature type="non-terminal residue" evidence="2">
    <location>
        <position position="1"/>
    </location>
</feature>
<dbReference type="SUPFAM" id="SSF54913">
    <property type="entry name" value="GlnB-like"/>
    <property type="match status" value="1"/>
</dbReference>
<feature type="domain" description="DUF2007" evidence="1">
    <location>
        <begin position="3"/>
        <end position="68"/>
    </location>
</feature>
<organism evidence="2">
    <name type="scientific">marine sediment metagenome</name>
    <dbReference type="NCBI Taxonomy" id="412755"/>
    <lineage>
        <taxon>unclassified sequences</taxon>
        <taxon>metagenomes</taxon>
        <taxon>ecological metagenomes</taxon>
    </lineage>
</organism>
<comment type="caution">
    <text evidence="2">The sequence shown here is derived from an EMBL/GenBank/DDBJ whole genome shotgun (WGS) entry which is preliminary data.</text>
</comment>
<protein>
    <recommendedName>
        <fullName evidence="1">DUF2007 domain-containing protein</fullName>
    </recommendedName>
</protein>
<dbReference type="InterPro" id="IPR011322">
    <property type="entry name" value="N-reg_PII-like_a/b"/>
</dbReference>
<dbReference type="Gene3D" id="3.30.70.790">
    <property type="entry name" value="UreE, C-terminal domain"/>
    <property type="match status" value="1"/>
</dbReference>
<evidence type="ECO:0000313" key="2">
    <source>
        <dbReference type="EMBL" id="GAI20763.1"/>
    </source>
</evidence>
<reference evidence="2" key="1">
    <citation type="journal article" date="2014" name="Front. Microbiol.">
        <title>High frequency of phylogenetically diverse reductive dehalogenase-homologous genes in deep subseafloor sedimentary metagenomes.</title>
        <authorList>
            <person name="Kawai M."/>
            <person name="Futagami T."/>
            <person name="Toyoda A."/>
            <person name="Takaki Y."/>
            <person name="Nishi S."/>
            <person name="Hori S."/>
            <person name="Arai W."/>
            <person name="Tsubouchi T."/>
            <person name="Morono Y."/>
            <person name="Uchiyama I."/>
            <person name="Ito T."/>
            <person name="Fujiyama A."/>
            <person name="Inagaki F."/>
            <person name="Takami H."/>
        </authorList>
    </citation>
    <scope>NUCLEOTIDE SEQUENCE</scope>
    <source>
        <strain evidence="2">Expedition CK06-06</strain>
    </source>
</reference>
<name>X1LNS0_9ZZZZ</name>
<evidence type="ECO:0000259" key="1">
    <source>
        <dbReference type="Pfam" id="PF09413"/>
    </source>
</evidence>
<dbReference type="EMBL" id="BARV01017213">
    <property type="protein sequence ID" value="GAI20763.1"/>
    <property type="molecule type" value="Genomic_DNA"/>
</dbReference>
<sequence length="83" mass="9666">VNFKEIYISYNELEAERIKALLEENWIDCIVRSMRISPYPLNIGNFSEHRIAVDEGKLPEAIELIREAIADEYISPKGKFKPK</sequence>
<proteinExistence type="predicted"/>
<dbReference type="Pfam" id="PF09413">
    <property type="entry name" value="DUF2007"/>
    <property type="match status" value="1"/>
</dbReference>